<sequence length="732" mass="81096">MKIFGPDTVPAQPLAPRARGSRRARSSSSARTSQATVDLYSKDSDGQRLRRELKRQRRRSNENKVGNSALNPIALSSDSSDDDASAESTADAAISASSVEGEEEEEWMERDGQGEVDEEEDDEDEEEELSADSSSSSADDDTNDEIEEDELEIAASAKRSVRSFKGKSPIYAETQQDERRKNGQAKAEPAEKVTANAEVKSETERDSDEDENDKPGQNYRSTRPLLKTSHRKRFRAVMHTSKWPHQNQARSDSRKSRKGMSDLGNHHGKKRAAGSAASEHKPLGEKAKSARRHVLNNTDNIQEGAWDDDNDSSFDLGVEQYGESPPHRPPSRVYSRANSVMSSPATSVVAASPSPESSGNQTENPLPGTPDADESDKDESGAAVSTPHSFLSSSTSTSSTIRPCTKSSECADTSTRISAGNVNGTKTPRQISTSSVKDLDYSSQVSVSNVGGRSTSAQILMELTRVVLPPDRDNKYRIRVTVSADKPPVHTIWMENLSSHEQREYSFTDVCDLPGADKSARVPTSAVLTALFRCISSPPDAIVIVGPEPRATAESKNIFEKGEVLLKTSTAERNSGDANGDGDTLTLMVAYPALDLFRIDHNFPMKLVLANQQMQHLVKEVECLRGQLLLVQNDRDRVCEQLRQQEEENERIISRQVEVEVKARMADQQQQQSEEDIKQRMAGLVKKQIQTLMQTQEREKRDRDRARRWLFARSDWMTAFEPCRALTATIRK</sequence>
<feature type="compositionally biased region" description="Low complexity" evidence="2">
    <location>
        <begin position="86"/>
        <end position="98"/>
    </location>
</feature>
<dbReference type="Proteomes" id="UP001165083">
    <property type="component" value="Unassembled WGS sequence"/>
</dbReference>
<feature type="region of interest" description="Disordered" evidence="2">
    <location>
        <begin position="1"/>
        <end position="435"/>
    </location>
</feature>
<protein>
    <submittedName>
        <fullName evidence="3">Unnamed protein product</fullName>
    </submittedName>
</protein>
<keyword evidence="1" id="KW-0175">Coiled coil</keyword>
<proteinExistence type="predicted"/>
<evidence type="ECO:0000256" key="2">
    <source>
        <dbReference type="SAM" id="MobiDB-lite"/>
    </source>
</evidence>
<feature type="compositionally biased region" description="Acidic residues" evidence="2">
    <location>
        <begin position="138"/>
        <end position="152"/>
    </location>
</feature>
<reference evidence="3" key="1">
    <citation type="submission" date="2023-04" db="EMBL/GenBank/DDBJ databases">
        <title>Phytophthora lilii NBRC 32176.</title>
        <authorList>
            <person name="Ichikawa N."/>
            <person name="Sato H."/>
            <person name="Tonouchi N."/>
        </authorList>
    </citation>
    <scope>NUCLEOTIDE SEQUENCE</scope>
    <source>
        <strain evidence="3">NBRC 32176</strain>
    </source>
</reference>
<dbReference type="OrthoDB" id="127886at2759"/>
<evidence type="ECO:0000313" key="3">
    <source>
        <dbReference type="EMBL" id="GMF09910.1"/>
    </source>
</evidence>
<feature type="compositionally biased region" description="Acidic residues" evidence="2">
    <location>
        <begin position="100"/>
        <end position="130"/>
    </location>
</feature>
<dbReference type="AlphaFoldDB" id="A0A9W6WM71"/>
<organism evidence="3 4">
    <name type="scientific">Phytophthora lilii</name>
    <dbReference type="NCBI Taxonomy" id="2077276"/>
    <lineage>
        <taxon>Eukaryota</taxon>
        <taxon>Sar</taxon>
        <taxon>Stramenopiles</taxon>
        <taxon>Oomycota</taxon>
        <taxon>Peronosporomycetes</taxon>
        <taxon>Peronosporales</taxon>
        <taxon>Peronosporaceae</taxon>
        <taxon>Phytophthora</taxon>
    </lineage>
</organism>
<evidence type="ECO:0000256" key="1">
    <source>
        <dbReference type="SAM" id="Coils"/>
    </source>
</evidence>
<gene>
    <name evidence="3" type="ORF">Plil01_000077200</name>
</gene>
<feature type="compositionally biased region" description="Basic and acidic residues" evidence="2">
    <location>
        <begin position="278"/>
        <end position="288"/>
    </location>
</feature>
<feature type="compositionally biased region" description="Low complexity" evidence="2">
    <location>
        <begin position="339"/>
        <end position="358"/>
    </location>
</feature>
<feature type="coiled-coil region" evidence="1">
    <location>
        <begin position="628"/>
        <end position="655"/>
    </location>
</feature>
<feature type="compositionally biased region" description="Low complexity" evidence="2">
    <location>
        <begin position="385"/>
        <end position="400"/>
    </location>
</feature>
<feature type="compositionally biased region" description="Low complexity" evidence="2">
    <location>
        <begin position="26"/>
        <end position="35"/>
    </location>
</feature>
<accession>A0A9W6WM71</accession>
<name>A0A9W6WM71_9STRA</name>
<comment type="caution">
    <text evidence="3">The sequence shown here is derived from an EMBL/GenBank/DDBJ whole genome shotgun (WGS) entry which is preliminary data.</text>
</comment>
<dbReference type="EMBL" id="BSXW01000024">
    <property type="protein sequence ID" value="GMF09910.1"/>
    <property type="molecule type" value="Genomic_DNA"/>
</dbReference>
<feature type="compositionally biased region" description="Polar residues" evidence="2">
    <location>
        <begin position="401"/>
        <end position="435"/>
    </location>
</feature>
<evidence type="ECO:0000313" key="4">
    <source>
        <dbReference type="Proteomes" id="UP001165083"/>
    </source>
</evidence>
<keyword evidence="4" id="KW-1185">Reference proteome</keyword>
<feature type="compositionally biased region" description="Basic and acidic residues" evidence="2">
    <location>
        <begin position="40"/>
        <end position="50"/>
    </location>
</feature>